<protein>
    <submittedName>
        <fullName evidence="1">Uncharacterized protein</fullName>
    </submittedName>
</protein>
<gene>
    <name evidence="1" type="ORF">V5N11_010579</name>
</gene>
<dbReference type="AlphaFoldDB" id="A0ABD1B6X2"/>
<dbReference type="EMBL" id="JBANAX010000303">
    <property type="protein sequence ID" value="KAL1214691.1"/>
    <property type="molecule type" value="Genomic_DNA"/>
</dbReference>
<evidence type="ECO:0000313" key="2">
    <source>
        <dbReference type="Proteomes" id="UP001558713"/>
    </source>
</evidence>
<sequence length="144" mass="16403">MGLLDDIHGRKGALVAACQPYFVSDGSPVNTFEFLRPFLRSLEYDLPKSTIYVPLALFLGKIFQGVYTVLYPWLSRSWLPQPLILPAEVYKVGVTHYFSYLKSKERAWICSIHELPGRCGCNYLRLAGEESEIIRRSNHAYSLG</sequence>
<reference evidence="1 2" key="1">
    <citation type="submission" date="2024-04" db="EMBL/GenBank/DDBJ databases">
        <title>Genome assembly C_amara_ONT_v2.</title>
        <authorList>
            <person name="Yant L."/>
            <person name="Moore C."/>
            <person name="Slenker M."/>
        </authorList>
    </citation>
    <scope>NUCLEOTIDE SEQUENCE [LARGE SCALE GENOMIC DNA]</scope>
    <source>
        <tissue evidence="1">Leaf</tissue>
    </source>
</reference>
<organism evidence="1 2">
    <name type="scientific">Cardamine amara subsp. amara</name>
    <dbReference type="NCBI Taxonomy" id="228776"/>
    <lineage>
        <taxon>Eukaryota</taxon>
        <taxon>Viridiplantae</taxon>
        <taxon>Streptophyta</taxon>
        <taxon>Embryophyta</taxon>
        <taxon>Tracheophyta</taxon>
        <taxon>Spermatophyta</taxon>
        <taxon>Magnoliopsida</taxon>
        <taxon>eudicotyledons</taxon>
        <taxon>Gunneridae</taxon>
        <taxon>Pentapetalae</taxon>
        <taxon>rosids</taxon>
        <taxon>malvids</taxon>
        <taxon>Brassicales</taxon>
        <taxon>Brassicaceae</taxon>
        <taxon>Cardamineae</taxon>
        <taxon>Cardamine</taxon>
    </lineage>
</organism>
<comment type="caution">
    <text evidence="1">The sequence shown here is derived from an EMBL/GenBank/DDBJ whole genome shotgun (WGS) entry which is preliminary data.</text>
</comment>
<name>A0ABD1B6X2_CARAN</name>
<proteinExistence type="predicted"/>
<keyword evidence="2" id="KW-1185">Reference proteome</keyword>
<evidence type="ECO:0000313" key="1">
    <source>
        <dbReference type="EMBL" id="KAL1214691.1"/>
    </source>
</evidence>
<dbReference type="Proteomes" id="UP001558713">
    <property type="component" value="Unassembled WGS sequence"/>
</dbReference>
<accession>A0ABD1B6X2</accession>